<gene>
    <name evidence="3" type="ORF">PAHAL_7G278700</name>
</gene>
<proteinExistence type="predicted"/>
<dbReference type="Proteomes" id="UP000243499">
    <property type="component" value="Chromosome 7"/>
</dbReference>
<reference evidence="3" key="1">
    <citation type="submission" date="2018-04" db="EMBL/GenBank/DDBJ databases">
        <title>WGS assembly of Panicum hallii.</title>
        <authorList>
            <person name="Lovell J."/>
            <person name="Jenkins J."/>
            <person name="Lowry D."/>
            <person name="Mamidi S."/>
            <person name="Sreedasyam A."/>
            <person name="Weng X."/>
            <person name="Barry K."/>
            <person name="Bonette J."/>
            <person name="Campitelli B."/>
            <person name="Daum C."/>
            <person name="Gordon S."/>
            <person name="Gould B."/>
            <person name="Lipzen A."/>
            <person name="Macqueen A."/>
            <person name="Palacio-Mejia J."/>
            <person name="Plott C."/>
            <person name="Shakirov E."/>
            <person name="Shu S."/>
            <person name="Yoshinaga Y."/>
            <person name="Zane M."/>
            <person name="Rokhsar D."/>
            <person name="Grimwood J."/>
            <person name="Schmutz J."/>
            <person name="Juenger T."/>
        </authorList>
    </citation>
    <scope>NUCLEOTIDE SEQUENCE [LARGE SCALE GENOMIC DNA]</scope>
    <source>
        <strain evidence="3">FIL2</strain>
    </source>
</reference>
<dbReference type="AlphaFoldDB" id="A0A2S3IA05"/>
<keyword evidence="1" id="KW-0812">Transmembrane</keyword>
<dbReference type="PANTHER" id="PTHR33065:SF88">
    <property type="entry name" value="OS11G0104220 PROTEIN"/>
    <property type="match status" value="1"/>
</dbReference>
<keyword evidence="1" id="KW-0472">Membrane</keyword>
<feature type="domain" description="DUF6598" evidence="2">
    <location>
        <begin position="45"/>
        <end position="101"/>
    </location>
</feature>
<dbReference type="Gramene" id="PAN39920">
    <property type="protein sequence ID" value="PAN39920"/>
    <property type="gene ID" value="PAHAL_7G278700"/>
</dbReference>
<evidence type="ECO:0000256" key="1">
    <source>
        <dbReference type="SAM" id="Phobius"/>
    </source>
</evidence>
<sequence length="162" mass="18516">MRSFRLGWEECFDDLYGSFEDNTSVRSMRYTEGTIPRYACCEDVLQIFSVRVTETKDGLEWPLHVYGWVATRDSVDQNRNLLFNRTRDNCQILTQEVYIHLYVCVLLSLFSDFLAASTVQLLLCLHVFVLTGGVTVSSSYGLVSICAINFVISLYLVLLISI</sequence>
<protein>
    <recommendedName>
        <fullName evidence="2">DUF6598 domain-containing protein</fullName>
    </recommendedName>
</protein>
<keyword evidence="1" id="KW-1133">Transmembrane helix</keyword>
<accession>A0A2S3IA05</accession>
<feature type="transmembrane region" description="Helical" evidence="1">
    <location>
        <begin position="140"/>
        <end position="160"/>
    </location>
</feature>
<dbReference type="PANTHER" id="PTHR33065">
    <property type="entry name" value="OS07G0486400 PROTEIN"/>
    <property type="match status" value="1"/>
</dbReference>
<organism evidence="3">
    <name type="scientific">Panicum hallii</name>
    <dbReference type="NCBI Taxonomy" id="206008"/>
    <lineage>
        <taxon>Eukaryota</taxon>
        <taxon>Viridiplantae</taxon>
        <taxon>Streptophyta</taxon>
        <taxon>Embryophyta</taxon>
        <taxon>Tracheophyta</taxon>
        <taxon>Spermatophyta</taxon>
        <taxon>Magnoliopsida</taxon>
        <taxon>Liliopsida</taxon>
        <taxon>Poales</taxon>
        <taxon>Poaceae</taxon>
        <taxon>PACMAD clade</taxon>
        <taxon>Panicoideae</taxon>
        <taxon>Panicodae</taxon>
        <taxon>Paniceae</taxon>
        <taxon>Panicinae</taxon>
        <taxon>Panicum</taxon>
        <taxon>Panicum sect. Panicum</taxon>
    </lineage>
</organism>
<dbReference type="EMBL" id="CM008052">
    <property type="protein sequence ID" value="PAN39920.1"/>
    <property type="molecule type" value="Genomic_DNA"/>
</dbReference>
<dbReference type="InterPro" id="IPR046533">
    <property type="entry name" value="DUF6598"/>
</dbReference>
<dbReference type="Pfam" id="PF20241">
    <property type="entry name" value="DUF6598"/>
    <property type="match status" value="1"/>
</dbReference>
<name>A0A2S3IA05_9POAL</name>
<evidence type="ECO:0000313" key="3">
    <source>
        <dbReference type="EMBL" id="PAN39920.1"/>
    </source>
</evidence>
<feature type="transmembrane region" description="Helical" evidence="1">
    <location>
        <begin position="101"/>
        <end position="128"/>
    </location>
</feature>
<evidence type="ECO:0000259" key="2">
    <source>
        <dbReference type="Pfam" id="PF20241"/>
    </source>
</evidence>